<evidence type="ECO:0000313" key="1">
    <source>
        <dbReference type="EMBL" id="ARW20480.1"/>
    </source>
</evidence>
<reference evidence="1 2" key="1">
    <citation type="submission" date="2017-05" db="EMBL/GenBank/DDBJ databases">
        <title>Genome sequence of Pediococcus pentosaceus strain SRCM100892.</title>
        <authorList>
            <person name="Cho S.H."/>
        </authorList>
    </citation>
    <scope>NUCLEOTIDE SEQUENCE [LARGE SCALE GENOMIC DNA]</scope>
    <source>
        <strain evidence="1 2">SRCM100892</strain>
    </source>
</reference>
<dbReference type="AlphaFoldDB" id="A0A1Y0VQN4"/>
<dbReference type="SUPFAM" id="SSF55961">
    <property type="entry name" value="Bet v1-like"/>
    <property type="match status" value="1"/>
</dbReference>
<accession>A0A1Y0VQN4</accession>
<gene>
    <name evidence="1" type="ORF">S100892_01937</name>
</gene>
<name>A0A1Y0VQN4_PEDPE</name>
<dbReference type="Proteomes" id="UP000196118">
    <property type="component" value="Chromosome"/>
</dbReference>
<protein>
    <recommendedName>
        <fullName evidence="3">SRPBCC family protein</fullName>
    </recommendedName>
</protein>
<sequence>MKKLFTNTIFIQSNLERLSTILKSPQNLSKWVPDINSVSPKDDYFLISRSSSALNNFEKISVTSQDNSIIYTSTGGRLEHELHFDLTNKDDKTLVEQTLLVDETLTKLPLTLLAPIAKHAFHENLSSLERLIAIS</sequence>
<dbReference type="EMBL" id="CP021474">
    <property type="protein sequence ID" value="ARW20480.1"/>
    <property type="molecule type" value="Genomic_DNA"/>
</dbReference>
<proteinExistence type="predicted"/>
<evidence type="ECO:0008006" key="3">
    <source>
        <dbReference type="Google" id="ProtNLM"/>
    </source>
</evidence>
<evidence type="ECO:0000313" key="2">
    <source>
        <dbReference type="Proteomes" id="UP000196118"/>
    </source>
</evidence>
<organism evidence="1 2">
    <name type="scientific">Pediococcus pentosaceus</name>
    <dbReference type="NCBI Taxonomy" id="1255"/>
    <lineage>
        <taxon>Bacteria</taxon>
        <taxon>Bacillati</taxon>
        <taxon>Bacillota</taxon>
        <taxon>Bacilli</taxon>
        <taxon>Lactobacillales</taxon>
        <taxon>Lactobacillaceae</taxon>
        <taxon>Pediococcus</taxon>
    </lineage>
</organism>